<proteinExistence type="predicted"/>
<dbReference type="PANTHER" id="PTHR21310">
    <property type="entry name" value="AMINOGLYCOSIDE PHOSPHOTRANSFERASE-RELATED-RELATED"/>
    <property type="match status" value="1"/>
</dbReference>
<name>A0ABV8U0Y8_9ACTN</name>
<sequence length="286" mass="32452">MIPDVLAEVCRSADVEVADPVLLHQGENEIWRVNPGTVARMSRHGTMDVRRGEIAAARWFEKLGFPAARLIPGLDQPIRAGDRVVSFWRWIGEHTHGTPESMGTTLRRLHALPQPENLDVIPFSPFIRLRERLEAADVLTERTRVWLLRHYEDLESAWSGLPSGLPDRLIHGDANPANLVVAGGEPVILDFERVCVGPPEWDLSFTAFRHGTFGSLSDAEYETFCEAYGHDVTEWEGYDLMRDLRELRMVGVMSQMAEYRPAMADRARYLAECLQGAHGERPWKRD</sequence>
<protein>
    <submittedName>
        <fullName evidence="2">Phosphotransferase family protein</fullName>
    </submittedName>
</protein>
<gene>
    <name evidence="2" type="ORF">ACFPET_14965</name>
</gene>
<organism evidence="2 3">
    <name type="scientific">Salininema proteolyticum</name>
    <dbReference type="NCBI Taxonomy" id="1607685"/>
    <lineage>
        <taxon>Bacteria</taxon>
        <taxon>Bacillati</taxon>
        <taxon>Actinomycetota</taxon>
        <taxon>Actinomycetes</taxon>
        <taxon>Glycomycetales</taxon>
        <taxon>Glycomycetaceae</taxon>
        <taxon>Salininema</taxon>
    </lineage>
</organism>
<evidence type="ECO:0000313" key="2">
    <source>
        <dbReference type="EMBL" id="MFC4336502.1"/>
    </source>
</evidence>
<feature type="domain" description="Aminoglycoside phosphotransferase" evidence="1">
    <location>
        <begin position="27"/>
        <end position="238"/>
    </location>
</feature>
<dbReference type="InterPro" id="IPR011009">
    <property type="entry name" value="Kinase-like_dom_sf"/>
</dbReference>
<dbReference type="InterPro" id="IPR002575">
    <property type="entry name" value="Aminoglycoside_PTrfase"/>
</dbReference>
<evidence type="ECO:0000259" key="1">
    <source>
        <dbReference type="Pfam" id="PF01636"/>
    </source>
</evidence>
<dbReference type="InterPro" id="IPR051678">
    <property type="entry name" value="AGP_Transferase"/>
</dbReference>
<dbReference type="Proteomes" id="UP001595823">
    <property type="component" value="Unassembled WGS sequence"/>
</dbReference>
<dbReference type="RefSeq" id="WP_380622508.1">
    <property type="nucleotide sequence ID" value="NZ_JBHSDK010000021.1"/>
</dbReference>
<dbReference type="SUPFAM" id="SSF56112">
    <property type="entry name" value="Protein kinase-like (PK-like)"/>
    <property type="match status" value="1"/>
</dbReference>
<reference evidence="3" key="1">
    <citation type="journal article" date="2019" name="Int. J. Syst. Evol. Microbiol.">
        <title>The Global Catalogue of Microorganisms (GCM) 10K type strain sequencing project: providing services to taxonomists for standard genome sequencing and annotation.</title>
        <authorList>
            <consortium name="The Broad Institute Genomics Platform"/>
            <consortium name="The Broad Institute Genome Sequencing Center for Infectious Disease"/>
            <person name="Wu L."/>
            <person name="Ma J."/>
        </authorList>
    </citation>
    <scope>NUCLEOTIDE SEQUENCE [LARGE SCALE GENOMIC DNA]</scope>
    <source>
        <strain evidence="3">IBRC-M 10908</strain>
    </source>
</reference>
<dbReference type="PANTHER" id="PTHR21310:SF40">
    <property type="entry name" value="AMINOGLYCOSIDE PHOSPHOTRANSFERASE DOMAIN-CONTAINING PROTEIN-RELATED"/>
    <property type="match status" value="1"/>
</dbReference>
<keyword evidence="3" id="KW-1185">Reference proteome</keyword>
<dbReference type="EMBL" id="JBHSDK010000021">
    <property type="protein sequence ID" value="MFC4336502.1"/>
    <property type="molecule type" value="Genomic_DNA"/>
</dbReference>
<comment type="caution">
    <text evidence="2">The sequence shown here is derived from an EMBL/GenBank/DDBJ whole genome shotgun (WGS) entry which is preliminary data.</text>
</comment>
<accession>A0ABV8U0Y8</accession>
<dbReference type="Gene3D" id="3.90.1200.10">
    <property type="match status" value="1"/>
</dbReference>
<evidence type="ECO:0000313" key="3">
    <source>
        <dbReference type="Proteomes" id="UP001595823"/>
    </source>
</evidence>
<dbReference type="Pfam" id="PF01636">
    <property type="entry name" value="APH"/>
    <property type="match status" value="1"/>
</dbReference>